<proteinExistence type="predicted"/>
<dbReference type="Pfam" id="PF00635">
    <property type="entry name" value="Motile_Sperm"/>
    <property type="match status" value="1"/>
</dbReference>
<accession>A0A0N4ZQV2</accession>
<name>A0A0N4ZQV2_PARTI</name>
<dbReference type="Proteomes" id="UP000038045">
    <property type="component" value="Unplaced"/>
</dbReference>
<protein>
    <recommendedName>
        <fullName evidence="1">Major sperm protein</fullName>
    </recommendedName>
</protein>
<keyword evidence="1" id="KW-0963">Cytoplasm</keyword>
<dbReference type="InterPro" id="IPR000535">
    <property type="entry name" value="MSP_dom"/>
</dbReference>
<dbReference type="WBParaSite" id="PTRK_0001089300.1">
    <property type="protein sequence ID" value="PTRK_0001089300.1"/>
    <property type="gene ID" value="PTRK_0001089300"/>
</dbReference>
<evidence type="ECO:0000313" key="3">
    <source>
        <dbReference type="Proteomes" id="UP000038045"/>
    </source>
</evidence>
<dbReference type="InterPro" id="IPR008962">
    <property type="entry name" value="PapD-like_sf"/>
</dbReference>
<keyword evidence="3" id="KW-1185">Reference proteome</keyword>
<keyword evidence="1" id="KW-0206">Cytoskeleton</keyword>
<dbReference type="PROSITE" id="PS50202">
    <property type="entry name" value="MSP"/>
    <property type="match status" value="1"/>
</dbReference>
<dbReference type="AlphaFoldDB" id="A0A0N4ZQV2"/>
<dbReference type="Gene3D" id="2.60.40.10">
    <property type="entry name" value="Immunoglobulins"/>
    <property type="match status" value="1"/>
</dbReference>
<evidence type="ECO:0000256" key="1">
    <source>
        <dbReference type="RuleBase" id="RU003425"/>
    </source>
</evidence>
<reference evidence="4" key="1">
    <citation type="submission" date="2017-02" db="UniProtKB">
        <authorList>
            <consortium name="WormBaseParasite"/>
        </authorList>
    </citation>
    <scope>IDENTIFICATION</scope>
</reference>
<dbReference type="InterPro" id="IPR013783">
    <property type="entry name" value="Ig-like_fold"/>
</dbReference>
<sequence>MENYPLVFQPSDKIIFPTPVVGELTSENHLLIKNVSQGKIVVKIKCTSNKLFRISPVFLGMDPDEARMVRLIFITENDIPTNGKHHFSLYTIPYFENLSLRENFASINGKHCLKKIIPIFFDKNVTQNKINTNNYSIDKNNNQS</sequence>
<organism evidence="3 4">
    <name type="scientific">Parastrongyloides trichosuri</name>
    <name type="common">Possum-specific nematode worm</name>
    <dbReference type="NCBI Taxonomy" id="131310"/>
    <lineage>
        <taxon>Eukaryota</taxon>
        <taxon>Metazoa</taxon>
        <taxon>Ecdysozoa</taxon>
        <taxon>Nematoda</taxon>
        <taxon>Chromadorea</taxon>
        <taxon>Rhabditida</taxon>
        <taxon>Tylenchina</taxon>
        <taxon>Panagrolaimomorpha</taxon>
        <taxon>Strongyloidoidea</taxon>
        <taxon>Strongyloididae</taxon>
        <taxon>Parastrongyloides</taxon>
    </lineage>
</organism>
<dbReference type="STRING" id="131310.A0A0N4ZQV2"/>
<comment type="function">
    <text evidence="1">Central component in molecular interactions underlying sperm crawling. Forms an extensive filament system that extends from sperm villipoda, along the leading edge of the pseudopod.</text>
</comment>
<feature type="domain" description="MSP" evidence="2">
    <location>
        <begin position="5"/>
        <end position="122"/>
    </location>
</feature>
<dbReference type="SUPFAM" id="SSF49354">
    <property type="entry name" value="PapD-like"/>
    <property type="match status" value="1"/>
</dbReference>
<evidence type="ECO:0000259" key="2">
    <source>
        <dbReference type="PROSITE" id="PS50202"/>
    </source>
</evidence>
<evidence type="ECO:0000313" key="4">
    <source>
        <dbReference type="WBParaSite" id="PTRK_0001089300.1"/>
    </source>
</evidence>